<accession>A0AAD7Y2T5</accession>
<evidence type="ECO:0000256" key="4">
    <source>
        <dbReference type="ARBA" id="ARBA00022729"/>
    </source>
</evidence>
<evidence type="ECO:0000313" key="10">
    <source>
        <dbReference type="EMBL" id="KAJ8662302.1"/>
    </source>
</evidence>
<keyword evidence="5" id="KW-0378">Hydrolase</keyword>
<evidence type="ECO:0000256" key="9">
    <source>
        <dbReference type="SAM" id="SignalP"/>
    </source>
</evidence>
<dbReference type="PANTHER" id="PTHR11247:SF8">
    <property type="entry name" value="PALMITOYL-PROTEIN THIOESTERASE 1"/>
    <property type="match status" value="1"/>
</dbReference>
<evidence type="ECO:0000256" key="7">
    <source>
        <dbReference type="ARBA" id="ARBA00023180"/>
    </source>
</evidence>
<reference evidence="10 11" key="1">
    <citation type="submission" date="2023-03" db="EMBL/GenBank/DDBJ databases">
        <title>Genome sequence of Lichtheimia ornata CBS 291.66.</title>
        <authorList>
            <person name="Mohabir J.T."/>
            <person name="Shea T.P."/>
            <person name="Kurbessoian T."/>
            <person name="Berby B."/>
            <person name="Fontaine J."/>
            <person name="Livny J."/>
            <person name="Gnirke A."/>
            <person name="Stajich J.E."/>
            <person name="Cuomo C.A."/>
        </authorList>
    </citation>
    <scope>NUCLEOTIDE SEQUENCE [LARGE SCALE GENOMIC DNA]</scope>
    <source>
        <strain evidence="10">CBS 291.66</strain>
    </source>
</reference>
<feature type="chain" id="PRO_5041978885" description="Palmitoyl-protein thioesterase 1" evidence="9">
    <location>
        <begin position="23"/>
        <end position="322"/>
    </location>
</feature>
<dbReference type="GeneID" id="83209413"/>
<sequence>MILPLALLSLIPLILPLAVVSAEPVYYKPVVLWHGMGDDCCNPQSMGRVTELIQKVLPGVFVHSVQVGETRQDDHEAGFFGRVNDQVEQVCEQLAGIPELADGFNAIGFSQGGLFLRAYVQRCNRPAVHRLITFGSPHGGVADIPNCMNPVDLTCRLMRSAVRFGVYTDYVQHRVVQAQYYKDPRNLQGYLDHNVFLPDINNELGVKNETYRDNLSQLDYFIMVRFADDSMVKPSETAWFWAYDENEDLIPLDKQDMFREDWLGLQRLGARLRFLVSPGQHMEISDDFLENEIIHPYLASPETSAKHASIPAISAPRFISQP</sequence>
<dbReference type="EMBL" id="JARTCD010000005">
    <property type="protein sequence ID" value="KAJ8662302.1"/>
    <property type="molecule type" value="Genomic_DNA"/>
</dbReference>
<dbReference type="Pfam" id="PF02089">
    <property type="entry name" value="Palm_thioest"/>
    <property type="match status" value="1"/>
</dbReference>
<dbReference type="InterPro" id="IPR029058">
    <property type="entry name" value="AB_hydrolase_fold"/>
</dbReference>
<protein>
    <recommendedName>
        <fullName evidence="3">Palmitoyl-protein thioesterase 1</fullName>
        <ecNumber evidence="2">3.1.2.22</ecNumber>
    </recommendedName>
    <alternativeName>
        <fullName evidence="8">Palmitoyl-protein hydrolase 1</fullName>
    </alternativeName>
</protein>
<proteinExistence type="inferred from homology"/>
<keyword evidence="4 9" id="KW-0732">Signal</keyword>
<evidence type="ECO:0000256" key="2">
    <source>
        <dbReference type="ARBA" id="ARBA00012423"/>
    </source>
</evidence>
<evidence type="ECO:0000256" key="5">
    <source>
        <dbReference type="ARBA" id="ARBA00022801"/>
    </source>
</evidence>
<keyword evidence="6" id="KW-1015">Disulfide bond</keyword>
<evidence type="ECO:0000256" key="1">
    <source>
        <dbReference type="ARBA" id="ARBA00010758"/>
    </source>
</evidence>
<dbReference type="EC" id="3.1.2.22" evidence="2"/>
<evidence type="ECO:0000256" key="3">
    <source>
        <dbReference type="ARBA" id="ARBA00014212"/>
    </source>
</evidence>
<comment type="similarity">
    <text evidence="1">Belongs to the palmitoyl-protein thioesterase family.</text>
</comment>
<dbReference type="PRINTS" id="PR00414">
    <property type="entry name" value="PPTHIESTRASE"/>
</dbReference>
<dbReference type="Gene3D" id="3.40.50.1820">
    <property type="entry name" value="alpha/beta hydrolase"/>
    <property type="match status" value="1"/>
</dbReference>
<evidence type="ECO:0000256" key="8">
    <source>
        <dbReference type="ARBA" id="ARBA00031934"/>
    </source>
</evidence>
<dbReference type="GO" id="GO:0008474">
    <property type="term" value="F:palmitoyl-(protein) hydrolase activity"/>
    <property type="evidence" value="ECO:0007669"/>
    <property type="project" value="UniProtKB-EC"/>
</dbReference>
<dbReference type="FunFam" id="3.40.50.1820:FF:000107">
    <property type="entry name" value="Palmitoyl-protein thioesterase 1"/>
    <property type="match status" value="1"/>
</dbReference>
<organism evidence="10 11">
    <name type="scientific">Lichtheimia ornata</name>
    <dbReference type="NCBI Taxonomy" id="688661"/>
    <lineage>
        <taxon>Eukaryota</taxon>
        <taxon>Fungi</taxon>
        <taxon>Fungi incertae sedis</taxon>
        <taxon>Mucoromycota</taxon>
        <taxon>Mucoromycotina</taxon>
        <taxon>Mucoromycetes</taxon>
        <taxon>Mucorales</taxon>
        <taxon>Lichtheimiaceae</taxon>
        <taxon>Lichtheimia</taxon>
    </lineage>
</organism>
<keyword evidence="11" id="KW-1185">Reference proteome</keyword>
<evidence type="ECO:0000256" key="6">
    <source>
        <dbReference type="ARBA" id="ARBA00023157"/>
    </source>
</evidence>
<feature type="signal peptide" evidence="9">
    <location>
        <begin position="1"/>
        <end position="22"/>
    </location>
</feature>
<dbReference type="SUPFAM" id="SSF53474">
    <property type="entry name" value="alpha/beta-Hydrolases"/>
    <property type="match status" value="1"/>
</dbReference>
<dbReference type="RefSeq" id="XP_058347215.1">
    <property type="nucleotide sequence ID" value="XM_058482084.1"/>
</dbReference>
<keyword evidence="7" id="KW-0325">Glycoprotein</keyword>
<comment type="caution">
    <text evidence="10">The sequence shown here is derived from an EMBL/GenBank/DDBJ whole genome shotgun (WGS) entry which is preliminary data.</text>
</comment>
<dbReference type="Proteomes" id="UP001234581">
    <property type="component" value="Unassembled WGS sequence"/>
</dbReference>
<dbReference type="InterPro" id="IPR002472">
    <property type="entry name" value="Palm_thioest"/>
</dbReference>
<name>A0AAD7Y2T5_9FUNG</name>
<dbReference type="PANTHER" id="PTHR11247">
    <property type="entry name" value="PALMITOYL-PROTEIN THIOESTERASE/DOLICHYLDIPHOSPHATASE 1"/>
    <property type="match status" value="1"/>
</dbReference>
<evidence type="ECO:0000313" key="11">
    <source>
        <dbReference type="Proteomes" id="UP001234581"/>
    </source>
</evidence>
<gene>
    <name evidence="10" type="ORF">O0I10_001995</name>
</gene>
<dbReference type="AlphaFoldDB" id="A0AAD7Y2T5"/>